<feature type="binding site" evidence="7">
    <location>
        <position position="307"/>
    </location>
    <ligand>
        <name>substrate</name>
    </ligand>
</feature>
<dbReference type="RefSeq" id="WP_091677191.1">
    <property type="nucleotide sequence ID" value="NZ_FOSN01000001.1"/>
</dbReference>
<keyword evidence="2 7" id="KW-0479">Metal-binding</keyword>
<dbReference type="PANTHER" id="PTHR30004:SF6">
    <property type="entry name" value="D-THREONATE 4-PHOSPHATE DEHYDROGENASE"/>
    <property type="match status" value="1"/>
</dbReference>
<keyword evidence="6 7" id="KW-0664">Pyridoxine biosynthesis</keyword>
<comment type="catalytic activity">
    <reaction evidence="7">
        <text>4-(phosphooxy)-L-threonine + NAD(+) = 3-amino-2-oxopropyl phosphate + CO2 + NADH</text>
        <dbReference type="Rhea" id="RHEA:32275"/>
        <dbReference type="ChEBI" id="CHEBI:16526"/>
        <dbReference type="ChEBI" id="CHEBI:57279"/>
        <dbReference type="ChEBI" id="CHEBI:57540"/>
        <dbReference type="ChEBI" id="CHEBI:57945"/>
        <dbReference type="ChEBI" id="CHEBI:58452"/>
        <dbReference type="EC" id="1.1.1.262"/>
    </reaction>
</comment>
<keyword evidence="7" id="KW-0460">Magnesium</keyword>
<dbReference type="STRING" id="1612308.SAMN05444581_101554"/>
<organism evidence="8 9">
    <name type="scientific">Methylocapsa palsarum</name>
    <dbReference type="NCBI Taxonomy" id="1612308"/>
    <lineage>
        <taxon>Bacteria</taxon>
        <taxon>Pseudomonadati</taxon>
        <taxon>Pseudomonadota</taxon>
        <taxon>Alphaproteobacteria</taxon>
        <taxon>Hyphomicrobiales</taxon>
        <taxon>Beijerinckiaceae</taxon>
        <taxon>Methylocapsa</taxon>
    </lineage>
</organism>
<comment type="subunit">
    <text evidence="7">Homodimer.</text>
</comment>
<dbReference type="GO" id="GO:0000287">
    <property type="term" value="F:magnesium ion binding"/>
    <property type="evidence" value="ECO:0007669"/>
    <property type="project" value="UniProtKB-UniRule"/>
</dbReference>
<comment type="function">
    <text evidence="7">Catalyzes the NAD(P)-dependent oxidation of 4-(phosphooxy)-L-threonine (HTP) into 2-amino-3-oxo-4-(phosphooxy)butyric acid which spontaneously decarboxylates to form 3-amino-2-oxopropyl phosphate (AHAP).</text>
</comment>
<evidence type="ECO:0000313" key="8">
    <source>
        <dbReference type="EMBL" id="SFK05758.1"/>
    </source>
</evidence>
<feature type="binding site" evidence="7">
    <location>
        <position position="289"/>
    </location>
    <ligand>
        <name>substrate</name>
    </ligand>
</feature>
<dbReference type="GO" id="GO:0050897">
    <property type="term" value="F:cobalt ion binding"/>
    <property type="evidence" value="ECO:0007669"/>
    <property type="project" value="UniProtKB-UniRule"/>
</dbReference>
<dbReference type="GO" id="GO:0008270">
    <property type="term" value="F:zinc ion binding"/>
    <property type="evidence" value="ECO:0007669"/>
    <property type="project" value="UniProtKB-UniRule"/>
</dbReference>
<evidence type="ECO:0000256" key="2">
    <source>
        <dbReference type="ARBA" id="ARBA00022723"/>
    </source>
</evidence>
<keyword evidence="5 7" id="KW-0520">NAD</keyword>
<evidence type="ECO:0000256" key="1">
    <source>
        <dbReference type="ARBA" id="ARBA00022490"/>
    </source>
</evidence>
<evidence type="ECO:0000256" key="6">
    <source>
        <dbReference type="ARBA" id="ARBA00023096"/>
    </source>
</evidence>
<dbReference type="SUPFAM" id="SSF53659">
    <property type="entry name" value="Isocitrate/Isopropylmalate dehydrogenase-like"/>
    <property type="match status" value="1"/>
</dbReference>
<dbReference type="GO" id="GO:0051287">
    <property type="term" value="F:NAD binding"/>
    <property type="evidence" value="ECO:0007669"/>
    <property type="project" value="InterPro"/>
</dbReference>
<evidence type="ECO:0000313" key="9">
    <source>
        <dbReference type="Proteomes" id="UP000198755"/>
    </source>
</evidence>
<keyword evidence="1 7" id="KW-0963">Cytoplasm</keyword>
<sequence length="342" mass="35464">MSDTSGGDGPPLLALTRGDPSGIGPELALKAWLRMRGDPEAPPFLIAAGPGHLRALAKRLALDVPIEEIAGPDTAAAVFRRALPVLTLGHDVAGAPGVPDARDAPGTIASIETCVDLARSGQAGAVVTNPIAKDVLYRAGFPHPGHTEFLAELAERWTGARARAVMLLWSPELSVVPATIHIPLARVPETLTRELLVETGLIVARDLTRRFGVARARLAFTGLNPHAGEGGAMGREDIEIIAPALADLAAQGIAVSGPHPADTLFHAAARKTYDVVIAMYHDQALIPIKTIAFDSAVNVTLGLPFVRASPDHGTAFDIAGKGVANPASLIAALRLAGRLAAA</sequence>
<feature type="binding site" evidence="7">
    <location>
        <position position="181"/>
    </location>
    <ligand>
        <name>a divalent metal cation</name>
        <dbReference type="ChEBI" id="CHEBI:60240"/>
        <note>ligand shared between dimeric partners</note>
    </ligand>
</feature>
<dbReference type="GO" id="GO:0005737">
    <property type="term" value="C:cytoplasm"/>
    <property type="evidence" value="ECO:0007669"/>
    <property type="project" value="UniProtKB-SubCell"/>
</dbReference>
<dbReference type="GO" id="GO:0008615">
    <property type="term" value="P:pyridoxine biosynthetic process"/>
    <property type="evidence" value="ECO:0007669"/>
    <property type="project" value="UniProtKB-UniRule"/>
</dbReference>
<dbReference type="InterPro" id="IPR005255">
    <property type="entry name" value="PdxA_fam"/>
</dbReference>
<dbReference type="Gene3D" id="3.40.718.10">
    <property type="entry name" value="Isopropylmalate Dehydrogenase"/>
    <property type="match status" value="1"/>
</dbReference>
<accession>A0A1I3WDZ1</accession>
<feature type="binding site" evidence="7">
    <location>
        <position position="226"/>
    </location>
    <ligand>
        <name>a divalent metal cation</name>
        <dbReference type="ChEBI" id="CHEBI:60240"/>
        <note>ligand shared between dimeric partners</note>
    </ligand>
</feature>
<keyword evidence="7" id="KW-0862">Zinc</keyword>
<dbReference type="GO" id="GO:0050570">
    <property type="term" value="F:4-hydroxythreonine-4-phosphate dehydrogenase activity"/>
    <property type="evidence" value="ECO:0007669"/>
    <property type="project" value="UniProtKB-UniRule"/>
</dbReference>
<comment type="similarity">
    <text evidence="7">Belongs to the PdxA family.</text>
</comment>
<keyword evidence="3 7" id="KW-0521">NADP</keyword>
<comment type="pathway">
    <text evidence="7">Cofactor biosynthesis; pyridoxine 5'-phosphate biosynthesis; pyridoxine 5'-phosphate from D-erythrose 4-phosphate: step 4/5.</text>
</comment>
<feature type="binding site" evidence="7">
    <location>
        <position position="281"/>
    </location>
    <ligand>
        <name>a divalent metal cation</name>
        <dbReference type="ChEBI" id="CHEBI:60240"/>
        <note>ligand shared between dimeric partners</note>
    </ligand>
</feature>
<proteinExistence type="inferred from homology"/>
<feature type="binding site" evidence="7">
    <location>
        <position position="147"/>
    </location>
    <ligand>
        <name>substrate</name>
    </ligand>
</feature>
<dbReference type="EMBL" id="FOSN01000001">
    <property type="protein sequence ID" value="SFK05758.1"/>
    <property type="molecule type" value="Genomic_DNA"/>
</dbReference>
<dbReference type="EC" id="1.1.1.262" evidence="7"/>
<dbReference type="NCBIfam" id="NF003699">
    <property type="entry name" value="PRK05312.1"/>
    <property type="match status" value="1"/>
</dbReference>
<protein>
    <recommendedName>
        <fullName evidence="7">4-hydroxythreonine-4-phosphate dehydrogenase</fullName>
        <ecNumber evidence="7">1.1.1.262</ecNumber>
    </recommendedName>
    <alternativeName>
        <fullName evidence="7">4-(phosphohydroxy)-L-threonine dehydrogenase</fullName>
    </alternativeName>
</protein>
<keyword evidence="4 7" id="KW-0560">Oxidoreductase</keyword>
<dbReference type="UniPathway" id="UPA00244">
    <property type="reaction ID" value="UER00312"/>
</dbReference>
<comment type="miscellaneous">
    <text evidence="7">The active site is located at the dimer interface.</text>
</comment>
<evidence type="ECO:0000256" key="7">
    <source>
        <dbReference type="HAMAP-Rule" id="MF_00536"/>
    </source>
</evidence>
<dbReference type="OrthoDB" id="9801783at2"/>
<dbReference type="HAMAP" id="MF_00536">
    <property type="entry name" value="PdxA"/>
    <property type="match status" value="1"/>
</dbReference>
<dbReference type="Pfam" id="PF04166">
    <property type="entry name" value="PdxA"/>
    <property type="match status" value="1"/>
</dbReference>
<evidence type="ECO:0000256" key="5">
    <source>
        <dbReference type="ARBA" id="ARBA00023027"/>
    </source>
</evidence>
<keyword evidence="7" id="KW-0170">Cobalt</keyword>
<dbReference type="PANTHER" id="PTHR30004">
    <property type="entry name" value="4-HYDROXYTHREONINE-4-PHOSPHATE DEHYDROGENASE"/>
    <property type="match status" value="1"/>
</dbReference>
<evidence type="ECO:0000256" key="3">
    <source>
        <dbReference type="ARBA" id="ARBA00022857"/>
    </source>
</evidence>
<dbReference type="InterPro" id="IPR037510">
    <property type="entry name" value="PdxA"/>
</dbReference>
<reference evidence="8 9" key="1">
    <citation type="submission" date="2016-10" db="EMBL/GenBank/DDBJ databases">
        <authorList>
            <person name="de Groot N.N."/>
        </authorList>
    </citation>
    <scope>NUCLEOTIDE SEQUENCE [LARGE SCALE GENOMIC DNA]</scope>
    <source>
        <strain evidence="8 9">NE2</strain>
    </source>
</reference>
<keyword evidence="9" id="KW-1185">Reference proteome</keyword>
<feature type="binding site" evidence="7">
    <location>
        <position position="298"/>
    </location>
    <ligand>
        <name>substrate</name>
    </ligand>
</feature>
<evidence type="ECO:0000256" key="4">
    <source>
        <dbReference type="ARBA" id="ARBA00023002"/>
    </source>
</evidence>
<comment type="subcellular location">
    <subcellularLocation>
        <location evidence="7">Cytoplasm</location>
    </subcellularLocation>
</comment>
<feature type="binding site" evidence="7">
    <location>
        <position position="146"/>
    </location>
    <ligand>
        <name>substrate</name>
    </ligand>
</feature>
<dbReference type="AlphaFoldDB" id="A0A1I3WDZ1"/>
<dbReference type="GO" id="GO:0042823">
    <property type="term" value="P:pyridoxal phosphate biosynthetic process"/>
    <property type="evidence" value="ECO:0007669"/>
    <property type="project" value="UniProtKB-UniRule"/>
</dbReference>
<dbReference type="NCBIfam" id="TIGR00557">
    <property type="entry name" value="pdxA"/>
    <property type="match status" value="1"/>
</dbReference>
<comment type="cofactor">
    <cofactor evidence="7">
        <name>Zn(2+)</name>
        <dbReference type="ChEBI" id="CHEBI:29105"/>
    </cofactor>
    <cofactor evidence="7">
        <name>Mg(2+)</name>
        <dbReference type="ChEBI" id="CHEBI:18420"/>
    </cofactor>
    <cofactor evidence="7">
        <name>Co(2+)</name>
        <dbReference type="ChEBI" id="CHEBI:48828"/>
    </cofactor>
    <text evidence="7">Binds 1 divalent metal cation per subunit. Can use ions such as Zn(2+), Mg(2+) or Co(2+).</text>
</comment>
<name>A0A1I3WDZ1_9HYPH</name>
<gene>
    <name evidence="7" type="primary">pdxA</name>
    <name evidence="8" type="ORF">SAMN05444581_101554</name>
</gene>
<dbReference type="Proteomes" id="UP000198755">
    <property type="component" value="Unassembled WGS sequence"/>
</dbReference>